<feature type="transmembrane region" description="Helical" evidence="1">
    <location>
        <begin position="6"/>
        <end position="26"/>
    </location>
</feature>
<keyword evidence="1" id="KW-0812">Transmembrane</keyword>
<feature type="transmembrane region" description="Helical" evidence="1">
    <location>
        <begin position="132"/>
        <end position="151"/>
    </location>
</feature>
<dbReference type="AlphaFoldDB" id="A0A382DFK4"/>
<keyword evidence="1" id="KW-1133">Transmembrane helix</keyword>
<accession>A0A382DFK4</accession>
<proteinExistence type="predicted"/>
<dbReference type="EMBL" id="UINC01039043">
    <property type="protein sequence ID" value="SVB36939.1"/>
    <property type="molecule type" value="Genomic_DNA"/>
</dbReference>
<organism evidence="2">
    <name type="scientific">marine metagenome</name>
    <dbReference type="NCBI Taxonomy" id="408172"/>
    <lineage>
        <taxon>unclassified sequences</taxon>
        <taxon>metagenomes</taxon>
        <taxon>ecological metagenomes</taxon>
    </lineage>
</organism>
<sequence length="163" mass="18898">MKYKVALQIVVMMIVVMCIQIFIPAFNFYHLVIVPDILIIFLTYIGFYYGRFYVIILGFLIGISQDFITQVELMGAMAFTKSAIGFGLGTLAFYRNIWSGNIRMLFIFLLYNLHFLVYYFIKFSGVPISSSIYIQVILIHTLLSFAILFVIDKSFFNNKITLQ</sequence>
<gene>
    <name evidence="2" type="ORF">METZ01_LOCUS189793</name>
</gene>
<feature type="transmembrane region" description="Helical" evidence="1">
    <location>
        <begin position="101"/>
        <end position="120"/>
    </location>
</feature>
<evidence type="ECO:0008006" key="3">
    <source>
        <dbReference type="Google" id="ProtNLM"/>
    </source>
</evidence>
<evidence type="ECO:0000313" key="2">
    <source>
        <dbReference type="EMBL" id="SVB36939.1"/>
    </source>
</evidence>
<reference evidence="2" key="1">
    <citation type="submission" date="2018-05" db="EMBL/GenBank/DDBJ databases">
        <authorList>
            <person name="Lanie J.A."/>
            <person name="Ng W.-L."/>
            <person name="Kazmierczak K.M."/>
            <person name="Andrzejewski T.M."/>
            <person name="Davidsen T.M."/>
            <person name="Wayne K.J."/>
            <person name="Tettelin H."/>
            <person name="Glass J.I."/>
            <person name="Rusch D."/>
            <person name="Podicherti R."/>
            <person name="Tsui H.-C.T."/>
            <person name="Winkler M.E."/>
        </authorList>
    </citation>
    <scope>NUCLEOTIDE SEQUENCE</scope>
</reference>
<name>A0A382DFK4_9ZZZZ</name>
<feature type="transmembrane region" description="Helical" evidence="1">
    <location>
        <begin position="38"/>
        <end position="61"/>
    </location>
</feature>
<keyword evidence="1" id="KW-0472">Membrane</keyword>
<feature type="transmembrane region" description="Helical" evidence="1">
    <location>
        <begin position="73"/>
        <end position="94"/>
    </location>
</feature>
<evidence type="ECO:0000256" key="1">
    <source>
        <dbReference type="SAM" id="Phobius"/>
    </source>
</evidence>
<protein>
    <recommendedName>
        <fullName evidence="3">Rod shape-determining protein MreD</fullName>
    </recommendedName>
</protein>